<keyword evidence="5" id="KW-1185">Reference proteome</keyword>
<reference evidence="4 5" key="1">
    <citation type="submission" date="2020-05" db="EMBL/GenBank/DDBJ databases">
        <title>Identification and distribution of gene clusters putatively required for synthesis of sphingolipid metabolism inhibitors in phylogenetically diverse species of the filamentous fungus Fusarium.</title>
        <authorList>
            <person name="Kim H.-S."/>
            <person name="Busman M."/>
            <person name="Brown D.W."/>
            <person name="Divon H."/>
            <person name="Uhlig S."/>
            <person name="Proctor R.H."/>
        </authorList>
    </citation>
    <scope>NUCLEOTIDE SEQUENCE [LARGE SCALE GENOMIC DNA]</scope>
    <source>
        <strain evidence="4 5">NRRL 20693</strain>
    </source>
</reference>
<proteinExistence type="predicted"/>
<protein>
    <submittedName>
        <fullName evidence="4">L-sorbosone dehydrogenase</fullName>
    </submittedName>
</protein>
<feature type="region of interest" description="Disordered" evidence="1">
    <location>
        <begin position="172"/>
        <end position="196"/>
    </location>
</feature>
<keyword evidence="2" id="KW-0732">Signal</keyword>
<name>A0A8H5T4E2_FUSHE</name>
<evidence type="ECO:0000256" key="2">
    <source>
        <dbReference type="SAM" id="SignalP"/>
    </source>
</evidence>
<accession>A0A8H5T4E2</accession>
<dbReference type="SUPFAM" id="SSF50952">
    <property type="entry name" value="Soluble quinoprotein glucose dehydrogenase"/>
    <property type="match status" value="1"/>
</dbReference>
<organism evidence="4 5">
    <name type="scientific">Fusarium heterosporum</name>
    <dbReference type="NCBI Taxonomy" id="42747"/>
    <lineage>
        <taxon>Eukaryota</taxon>
        <taxon>Fungi</taxon>
        <taxon>Dikarya</taxon>
        <taxon>Ascomycota</taxon>
        <taxon>Pezizomycotina</taxon>
        <taxon>Sordariomycetes</taxon>
        <taxon>Hypocreomycetidae</taxon>
        <taxon>Hypocreales</taxon>
        <taxon>Nectriaceae</taxon>
        <taxon>Fusarium</taxon>
        <taxon>Fusarium heterosporum species complex</taxon>
    </lineage>
</organism>
<evidence type="ECO:0000259" key="3">
    <source>
        <dbReference type="Pfam" id="PF22807"/>
    </source>
</evidence>
<evidence type="ECO:0000313" key="4">
    <source>
        <dbReference type="EMBL" id="KAF5662047.1"/>
    </source>
</evidence>
<feature type="signal peptide" evidence="2">
    <location>
        <begin position="1"/>
        <end position="26"/>
    </location>
</feature>
<dbReference type="Pfam" id="PF22807">
    <property type="entry name" value="TrAA12"/>
    <property type="match status" value="1"/>
</dbReference>
<dbReference type="InterPro" id="IPR011042">
    <property type="entry name" value="6-blade_b-propeller_TolB-like"/>
</dbReference>
<comment type="caution">
    <text evidence="4">The sequence shown here is derived from an EMBL/GenBank/DDBJ whole genome shotgun (WGS) entry which is preliminary data.</text>
</comment>
<feature type="domain" description="Pyrroloquinoline quinone-dependent pyranose dehydrogenase beta-propeller" evidence="3">
    <location>
        <begin position="41"/>
        <end position="439"/>
    </location>
</feature>
<dbReference type="InterPro" id="IPR054539">
    <property type="entry name" value="Beta-prop_PDH"/>
</dbReference>
<sequence length="485" mass="52951">MASLLRIAATTFTSTFLLSLLSITSAQECKFKSLNTSYPAPVTAPNWEYSVIANKLRRPRGLVFDTEGALLVIDSGNGIVRFELEDGGGTCLQVKKKTTLLKKDNLNHAIALSRDGRTIYASSSNDVFAWPYDPYEDSLQNSLVQTLVTNMTSKGHTSRTLLVSQKYPDMLLVSRGSNGNDDEGTEDRDSGRSQLRAFNISSFSDNSSKKPYNYTDGEILGWGLRNSVGVAEHPKTGGIFSVENSADELHRDGTDIHKDNPAEEMNFHGFLNGSSEDQGGNYGYPLCYTLWSTEGFPNLGDLKIGDQFPADRQTGEENATSRTDKECKSDYVAPVLAFQAHTAPLDMKFDSDGTRAYISFHGSWNREPPVGYRISYADFENGQPAASSRSKKATTPIISNKDISKCPDECFRPVGLAWDPKGRLWFTSDKTGEIFVLNQTSTSDNGTSSGGDDDDDDDNSALSLRPGWAASIVTLAAVIMGGFLA</sequence>
<dbReference type="AlphaFoldDB" id="A0A8H5T4E2"/>
<dbReference type="OrthoDB" id="507128at2759"/>
<evidence type="ECO:0000256" key="1">
    <source>
        <dbReference type="SAM" id="MobiDB-lite"/>
    </source>
</evidence>
<feature type="chain" id="PRO_5034048813" evidence="2">
    <location>
        <begin position="27"/>
        <end position="485"/>
    </location>
</feature>
<gene>
    <name evidence="4" type="ORF">FHETE_8152</name>
</gene>
<dbReference type="InterPro" id="IPR011041">
    <property type="entry name" value="Quinoprot_gluc/sorb_DH_b-prop"/>
</dbReference>
<dbReference type="Gene3D" id="2.120.10.30">
    <property type="entry name" value="TolB, C-terminal domain"/>
    <property type="match status" value="1"/>
</dbReference>
<dbReference type="Proteomes" id="UP000567885">
    <property type="component" value="Unassembled WGS sequence"/>
</dbReference>
<dbReference type="EMBL" id="JAAGWQ010000169">
    <property type="protein sequence ID" value="KAF5662047.1"/>
    <property type="molecule type" value="Genomic_DNA"/>
</dbReference>
<feature type="region of interest" description="Disordered" evidence="1">
    <location>
        <begin position="438"/>
        <end position="461"/>
    </location>
</feature>
<evidence type="ECO:0000313" key="5">
    <source>
        <dbReference type="Proteomes" id="UP000567885"/>
    </source>
</evidence>